<gene>
    <name evidence="6" type="ORF">DES38_11134</name>
</gene>
<dbReference type="PANTHER" id="PTHR43335">
    <property type="entry name" value="ABC TRANSPORTER, ATP-BINDING PROTEIN"/>
    <property type="match status" value="1"/>
</dbReference>
<keyword evidence="3" id="KW-0547">Nucleotide-binding</keyword>
<name>A0A2V3W759_9BACI</name>
<evidence type="ECO:0000256" key="2">
    <source>
        <dbReference type="ARBA" id="ARBA00022448"/>
    </source>
</evidence>
<comment type="caution">
    <text evidence="6">The sequence shown here is derived from an EMBL/GenBank/DDBJ whole genome shotgun (WGS) entry which is preliminary data.</text>
</comment>
<dbReference type="InterPro" id="IPR017871">
    <property type="entry name" value="ABC_transporter-like_CS"/>
</dbReference>
<dbReference type="InterPro" id="IPR025302">
    <property type="entry name" value="DrrA1/2-like_C"/>
</dbReference>
<dbReference type="PROSITE" id="PS50893">
    <property type="entry name" value="ABC_TRANSPORTER_2"/>
    <property type="match status" value="1"/>
</dbReference>
<dbReference type="GO" id="GO:0005524">
    <property type="term" value="F:ATP binding"/>
    <property type="evidence" value="ECO:0007669"/>
    <property type="project" value="UniProtKB-KW"/>
</dbReference>
<accession>A0A2V3W759</accession>
<dbReference type="EMBL" id="QJJR01000011">
    <property type="protein sequence ID" value="PXW88988.1"/>
    <property type="molecule type" value="Genomic_DNA"/>
</dbReference>
<keyword evidence="7" id="KW-1185">Reference proteome</keyword>
<dbReference type="AlphaFoldDB" id="A0A2V3W759"/>
<dbReference type="OrthoDB" id="9804819at2"/>
<feature type="domain" description="ABC transporter" evidence="5">
    <location>
        <begin position="3"/>
        <end position="229"/>
    </location>
</feature>
<dbReference type="GO" id="GO:0016887">
    <property type="term" value="F:ATP hydrolysis activity"/>
    <property type="evidence" value="ECO:0007669"/>
    <property type="project" value="InterPro"/>
</dbReference>
<dbReference type="CDD" id="cd03230">
    <property type="entry name" value="ABC_DR_subfamily_A"/>
    <property type="match status" value="1"/>
</dbReference>
<evidence type="ECO:0000259" key="5">
    <source>
        <dbReference type="PROSITE" id="PS50893"/>
    </source>
</evidence>
<evidence type="ECO:0000313" key="6">
    <source>
        <dbReference type="EMBL" id="PXW88988.1"/>
    </source>
</evidence>
<comment type="similarity">
    <text evidence="1">Belongs to the ABC transporter superfamily.</text>
</comment>
<dbReference type="InterPro" id="IPR003439">
    <property type="entry name" value="ABC_transporter-like_ATP-bd"/>
</dbReference>
<keyword evidence="2" id="KW-0813">Transport</keyword>
<organism evidence="6 7">
    <name type="scientific">Streptohalobacillus salinus</name>
    <dbReference type="NCBI Taxonomy" id="621096"/>
    <lineage>
        <taxon>Bacteria</taxon>
        <taxon>Bacillati</taxon>
        <taxon>Bacillota</taxon>
        <taxon>Bacilli</taxon>
        <taxon>Bacillales</taxon>
        <taxon>Bacillaceae</taxon>
        <taxon>Streptohalobacillus</taxon>
    </lineage>
</organism>
<dbReference type="Pfam" id="PF13732">
    <property type="entry name" value="DrrA1-3_C"/>
    <property type="match status" value="1"/>
</dbReference>
<dbReference type="Gene3D" id="3.40.50.300">
    <property type="entry name" value="P-loop containing nucleotide triphosphate hydrolases"/>
    <property type="match status" value="1"/>
</dbReference>
<dbReference type="SUPFAM" id="SSF52540">
    <property type="entry name" value="P-loop containing nucleoside triphosphate hydrolases"/>
    <property type="match status" value="1"/>
</dbReference>
<dbReference type="RefSeq" id="WP_110251816.1">
    <property type="nucleotide sequence ID" value="NZ_QJJR01000011.1"/>
</dbReference>
<dbReference type="InterPro" id="IPR027417">
    <property type="entry name" value="P-loop_NTPase"/>
</dbReference>
<dbReference type="Proteomes" id="UP000247922">
    <property type="component" value="Unassembled WGS sequence"/>
</dbReference>
<evidence type="ECO:0000256" key="1">
    <source>
        <dbReference type="ARBA" id="ARBA00005417"/>
    </source>
</evidence>
<sequence length="304" mass="34211">MTLLISELSKTFGQKQAVNHLSFELAKGQTVALLGPNGAGKTTTLRMISGLIKPTSGNIRFDNIKNDEDLRQHIGYLPQYPQFHGWMTGREFLIYVGELSYLSKKEACTRADELLVKTGISEAKNKRISAYSGGMRQRLGIAQAMIHSPKFLLLDEPVSSLDPVGRRDILNLLEELKEETTILFSTHILSDAEEVCDSLIVMNEGRIVEQGTLDSLRDTYQRQVIDLHFKPSAIDIKKALATIEGVTSIHEQKGHLLLEVTHVDVVKADILRRTLSEEWPLDYFSVNKTSLEEMFMEVIERDAI</sequence>
<evidence type="ECO:0000256" key="3">
    <source>
        <dbReference type="ARBA" id="ARBA00022741"/>
    </source>
</evidence>
<dbReference type="PROSITE" id="PS00211">
    <property type="entry name" value="ABC_TRANSPORTER_1"/>
    <property type="match status" value="1"/>
</dbReference>
<dbReference type="PANTHER" id="PTHR43335:SF11">
    <property type="entry name" value="ABC TRANSPORTER RELATED"/>
    <property type="match status" value="1"/>
</dbReference>
<dbReference type="SMART" id="SM00382">
    <property type="entry name" value="AAA"/>
    <property type="match status" value="1"/>
</dbReference>
<evidence type="ECO:0000313" key="7">
    <source>
        <dbReference type="Proteomes" id="UP000247922"/>
    </source>
</evidence>
<proteinExistence type="inferred from homology"/>
<dbReference type="InterPro" id="IPR003593">
    <property type="entry name" value="AAA+_ATPase"/>
</dbReference>
<protein>
    <submittedName>
        <fullName evidence="6">ABC-2 type transport system ATP-binding protein</fullName>
    </submittedName>
</protein>
<dbReference type="Pfam" id="PF00005">
    <property type="entry name" value="ABC_tran"/>
    <property type="match status" value="1"/>
</dbReference>
<reference evidence="6 7" key="1">
    <citation type="submission" date="2018-05" db="EMBL/GenBank/DDBJ databases">
        <title>Genomic Encyclopedia of Type Strains, Phase IV (KMG-IV): sequencing the most valuable type-strain genomes for metagenomic binning, comparative biology and taxonomic classification.</title>
        <authorList>
            <person name="Goeker M."/>
        </authorList>
    </citation>
    <scope>NUCLEOTIDE SEQUENCE [LARGE SCALE GENOMIC DNA]</scope>
    <source>
        <strain evidence="6 7">DSM 22440</strain>
    </source>
</reference>
<keyword evidence="4 6" id="KW-0067">ATP-binding</keyword>
<evidence type="ECO:0000256" key="4">
    <source>
        <dbReference type="ARBA" id="ARBA00022840"/>
    </source>
</evidence>